<dbReference type="AlphaFoldDB" id="A0A147BJZ5"/>
<name>A0A147BJZ5_IXORI</name>
<sequence length="67" mass="7489">MVIKNFFFFAWLTKMLFVCLVNGDVLGHDPIGLYLVNHVVRHAVCHAVCPYSMSHGLGACLPCRRAV</sequence>
<evidence type="ECO:0000313" key="2">
    <source>
        <dbReference type="EMBL" id="JAR90655.1"/>
    </source>
</evidence>
<accession>A0A147BJZ5</accession>
<dbReference type="EMBL" id="GEGO01004749">
    <property type="protein sequence ID" value="JAR90655.1"/>
    <property type="molecule type" value="Transcribed_RNA"/>
</dbReference>
<reference evidence="2" key="1">
    <citation type="journal article" date="2018" name="PLoS Negl. Trop. Dis.">
        <title>Sialome diversity of ticks revealed by RNAseq of single tick salivary glands.</title>
        <authorList>
            <person name="Perner J."/>
            <person name="Kropackova S."/>
            <person name="Kopacek P."/>
            <person name="Ribeiro J.M."/>
        </authorList>
    </citation>
    <scope>NUCLEOTIDE SEQUENCE</scope>
    <source>
        <strain evidence="2">Siblings of single egg batch collected in Ceske Budejovice</strain>
        <tissue evidence="2">Salivary glands</tissue>
    </source>
</reference>
<organism evidence="2">
    <name type="scientific">Ixodes ricinus</name>
    <name type="common">Common tick</name>
    <name type="synonym">Acarus ricinus</name>
    <dbReference type="NCBI Taxonomy" id="34613"/>
    <lineage>
        <taxon>Eukaryota</taxon>
        <taxon>Metazoa</taxon>
        <taxon>Ecdysozoa</taxon>
        <taxon>Arthropoda</taxon>
        <taxon>Chelicerata</taxon>
        <taxon>Arachnida</taxon>
        <taxon>Acari</taxon>
        <taxon>Parasitiformes</taxon>
        <taxon>Ixodida</taxon>
        <taxon>Ixodoidea</taxon>
        <taxon>Ixodidae</taxon>
        <taxon>Ixodinae</taxon>
        <taxon>Ixodes</taxon>
    </lineage>
</organism>
<protein>
    <submittedName>
        <fullName evidence="2">Putative secreted protein</fullName>
    </submittedName>
</protein>
<feature type="signal peptide" evidence="1">
    <location>
        <begin position="1"/>
        <end position="23"/>
    </location>
</feature>
<evidence type="ECO:0000256" key="1">
    <source>
        <dbReference type="SAM" id="SignalP"/>
    </source>
</evidence>
<feature type="chain" id="PRO_5007542471" evidence="1">
    <location>
        <begin position="24"/>
        <end position="67"/>
    </location>
</feature>
<keyword evidence="1" id="KW-0732">Signal</keyword>
<proteinExistence type="predicted"/>